<dbReference type="EMBL" id="ML121544">
    <property type="protein sequence ID" value="RPB23691.1"/>
    <property type="molecule type" value="Genomic_DNA"/>
</dbReference>
<reference evidence="2 3" key="1">
    <citation type="journal article" date="2018" name="Nat. Ecol. Evol.">
        <title>Pezizomycetes genomes reveal the molecular basis of ectomycorrhizal truffle lifestyle.</title>
        <authorList>
            <person name="Murat C."/>
            <person name="Payen T."/>
            <person name="Noel B."/>
            <person name="Kuo A."/>
            <person name="Morin E."/>
            <person name="Chen J."/>
            <person name="Kohler A."/>
            <person name="Krizsan K."/>
            <person name="Balestrini R."/>
            <person name="Da Silva C."/>
            <person name="Montanini B."/>
            <person name="Hainaut M."/>
            <person name="Levati E."/>
            <person name="Barry K.W."/>
            <person name="Belfiori B."/>
            <person name="Cichocki N."/>
            <person name="Clum A."/>
            <person name="Dockter R.B."/>
            <person name="Fauchery L."/>
            <person name="Guy J."/>
            <person name="Iotti M."/>
            <person name="Le Tacon F."/>
            <person name="Lindquist E.A."/>
            <person name="Lipzen A."/>
            <person name="Malagnac F."/>
            <person name="Mello A."/>
            <person name="Molinier V."/>
            <person name="Miyauchi S."/>
            <person name="Poulain J."/>
            <person name="Riccioni C."/>
            <person name="Rubini A."/>
            <person name="Sitrit Y."/>
            <person name="Splivallo R."/>
            <person name="Traeger S."/>
            <person name="Wang M."/>
            <person name="Zifcakova L."/>
            <person name="Wipf D."/>
            <person name="Zambonelli A."/>
            <person name="Paolocci F."/>
            <person name="Nowrousian M."/>
            <person name="Ottonello S."/>
            <person name="Baldrian P."/>
            <person name="Spatafora J.W."/>
            <person name="Henrissat B."/>
            <person name="Nagy L.G."/>
            <person name="Aury J.M."/>
            <person name="Wincker P."/>
            <person name="Grigoriev I.V."/>
            <person name="Bonfante P."/>
            <person name="Martin F.M."/>
        </authorList>
    </citation>
    <scope>NUCLEOTIDE SEQUENCE [LARGE SCALE GENOMIC DNA]</scope>
    <source>
        <strain evidence="2 3">ATCC MYA-4762</strain>
    </source>
</reference>
<protein>
    <submittedName>
        <fullName evidence="2">Uncharacterized protein</fullName>
    </submittedName>
</protein>
<sequence length="293" mass="33067">MCLKIVSNCVSKNRAGIFTPFYLYISFSTQAFYRHSPTLSHTLPHSPIRALSHSSALLALSQHFPNYRLLLYIACSKPPALNRFHRLHHLHSTTLPPLPLYHRFHSTTASTLPPLPLYHRSHSTSTLPAPTLYRPPTHSNSTTSYPTLRPGTMTTITSSDTSAATDTPITTSTSATTTTTTTTTTALLSEQAFEVRLAHLVASGAFNKDHPRRAKGLCQHVKRLLQSWEKERTTRIFWQAPTSISALKWSLKNKRGVHHQRKIDPRGQFPIRHYATWADSSLHIFHSKDYLTQ</sequence>
<dbReference type="STRING" id="1051890.A0A3N4LSS5"/>
<accession>A0A3N4LSS5</accession>
<proteinExistence type="predicted"/>
<gene>
    <name evidence="2" type="ORF">L211DRAFT_879921</name>
</gene>
<feature type="region of interest" description="Disordered" evidence="1">
    <location>
        <begin position="127"/>
        <end position="177"/>
    </location>
</feature>
<evidence type="ECO:0000256" key="1">
    <source>
        <dbReference type="SAM" id="MobiDB-lite"/>
    </source>
</evidence>
<evidence type="ECO:0000313" key="3">
    <source>
        <dbReference type="Proteomes" id="UP000267821"/>
    </source>
</evidence>
<dbReference type="InParanoid" id="A0A3N4LSS5"/>
<organism evidence="2 3">
    <name type="scientific">Terfezia boudieri ATCC MYA-4762</name>
    <dbReference type="NCBI Taxonomy" id="1051890"/>
    <lineage>
        <taxon>Eukaryota</taxon>
        <taxon>Fungi</taxon>
        <taxon>Dikarya</taxon>
        <taxon>Ascomycota</taxon>
        <taxon>Pezizomycotina</taxon>
        <taxon>Pezizomycetes</taxon>
        <taxon>Pezizales</taxon>
        <taxon>Pezizaceae</taxon>
        <taxon>Terfezia</taxon>
    </lineage>
</organism>
<keyword evidence="3" id="KW-1185">Reference proteome</keyword>
<dbReference type="AlphaFoldDB" id="A0A3N4LSS5"/>
<evidence type="ECO:0000313" key="2">
    <source>
        <dbReference type="EMBL" id="RPB23691.1"/>
    </source>
</evidence>
<name>A0A3N4LSS5_9PEZI</name>
<dbReference type="Proteomes" id="UP000267821">
    <property type="component" value="Unassembled WGS sequence"/>
</dbReference>
<feature type="compositionally biased region" description="Low complexity" evidence="1">
    <location>
        <begin position="154"/>
        <end position="177"/>
    </location>
</feature>
<feature type="compositionally biased region" description="Polar residues" evidence="1">
    <location>
        <begin position="137"/>
        <end position="146"/>
    </location>
</feature>